<proteinExistence type="predicted"/>
<dbReference type="AlphaFoldDB" id="A0A413RTT1"/>
<feature type="non-terminal residue" evidence="1">
    <location>
        <position position="23"/>
    </location>
</feature>
<dbReference type="Proteomes" id="UP000284598">
    <property type="component" value="Unassembled WGS sequence"/>
</dbReference>
<accession>A0A413RTT1</accession>
<comment type="caution">
    <text evidence="1">The sequence shown here is derived from an EMBL/GenBank/DDBJ whole genome shotgun (WGS) entry which is preliminary data.</text>
</comment>
<evidence type="ECO:0000313" key="1">
    <source>
        <dbReference type="EMBL" id="RHA51740.1"/>
    </source>
</evidence>
<gene>
    <name evidence="1" type="ORF">DW929_12095</name>
</gene>
<protein>
    <submittedName>
        <fullName evidence="1">Transposase</fullName>
    </submittedName>
</protein>
<reference evidence="1 2" key="1">
    <citation type="submission" date="2018-08" db="EMBL/GenBank/DDBJ databases">
        <title>A genome reference for cultivated species of the human gut microbiota.</title>
        <authorList>
            <person name="Zou Y."/>
            <person name="Xue W."/>
            <person name="Luo G."/>
        </authorList>
    </citation>
    <scope>NUCLEOTIDE SEQUENCE [LARGE SCALE GENOMIC DNA]</scope>
    <source>
        <strain evidence="1 2">AM43-2</strain>
    </source>
</reference>
<sequence length="23" mass="2648">MAKYSYEFKKQVVEAYLSGEGGY</sequence>
<organism evidence="1 2">
    <name type="scientific">Eubacterium ventriosum</name>
    <dbReference type="NCBI Taxonomy" id="39496"/>
    <lineage>
        <taxon>Bacteria</taxon>
        <taxon>Bacillati</taxon>
        <taxon>Bacillota</taxon>
        <taxon>Clostridia</taxon>
        <taxon>Eubacteriales</taxon>
        <taxon>Eubacteriaceae</taxon>
        <taxon>Eubacterium</taxon>
    </lineage>
</organism>
<evidence type="ECO:0000313" key="2">
    <source>
        <dbReference type="Proteomes" id="UP000284598"/>
    </source>
</evidence>
<dbReference type="EMBL" id="QSFO01000029">
    <property type="protein sequence ID" value="RHA51740.1"/>
    <property type="molecule type" value="Genomic_DNA"/>
</dbReference>
<name>A0A413RTT1_9FIRM</name>